<accession>A0AAV7LFG7</accession>
<proteinExistence type="predicted"/>
<evidence type="ECO:0000313" key="2">
    <source>
        <dbReference type="EMBL" id="KAJ1089072.1"/>
    </source>
</evidence>
<dbReference type="Proteomes" id="UP001066276">
    <property type="component" value="Chromosome 11"/>
</dbReference>
<keyword evidence="3" id="KW-1185">Reference proteome</keyword>
<evidence type="ECO:0000256" key="1">
    <source>
        <dbReference type="SAM" id="MobiDB-lite"/>
    </source>
</evidence>
<dbReference type="EMBL" id="JANPWB010000015">
    <property type="protein sequence ID" value="KAJ1089072.1"/>
    <property type="molecule type" value="Genomic_DNA"/>
</dbReference>
<protein>
    <submittedName>
        <fullName evidence="2">Uncharacterized protein</fullName>
    </submittedName>
</protein>
<feature type="compositionally biased region" description="Basic and acidic residues" evidence="1">
    <location>
        <begin position="56"/>
        <end position="65"/>
    </location>
</feature>
<feature type="compositionally biased region" description="Basic and acidic residues" evidence="1">
    <location>
        <begin position="30"/>
        <end position="46"/>
    </location>
</feature>
<dbReference type="AlphaFoldDB" id="A0AAV7LFG7"/>
<feature type="region of interest" description="Disordered" evidence="1">
    <location>
        <begin position="1"/>
        <end position="96"/>
    </location>
</feature>
<evidence type="ECO:0000313" key="3">
    <source>
        <dbReference type="Proteomes" id="UP001066276"/>
    </source>
</evidence>
<reference evidence="2" key="1">
    <citation type="journal article" date="2022" name="bioRxiv">
        <title>Sequencing and chromosome-scale assembly of the giantPleurodeles waltlgenome.</title>
        <authorList>
            <person name="Brown T."/>
            <person name="Elewa A."/>
            <person name="Iarovenko S."/>
            <person name="Subramanian E."/>
            <person name="Araus A.J."/>
            <person name="Petzold A."/>
            <person name="Susuki M."/>
            <person name="Suzuki K.-i.T."/>
            <person name="Hayashi T."/>
            <person name="Toyoda A."/>
            <person name="Oliveira C."/>
            <person name="Osipova E."/>
            <person name="Leigh N.D."/>
            <person name="Simon A."/>
            <person name="Yun M.H."/>
        </authorList>
    </citation>
    <scope>NUCLEOTIDE SEQUENCE</scope>
    <source>
        <strain evidence="2">20211129_DDA</strain>
        <tissue evidence="2">Liver</tissue>
    </source>
</reference>
<organism evidence="2 3">
    <name type="scientific">Pleurodeles waltl</name>
    <name type="common">Iberian ribbed newt</name>
    <dbReference type="NCBI Taxonomy" id="8319"/>
    <lineage>
        <taxon>Eukaryota</taxon>
        <taxon>Metazoa</taxon>
        <taxon>Chordata</taxon>
        <taxon>Craniata</taxon>
        <taxon>Vertebrata</taxon>
        <taxon>Euteleostomi</taxon>
        <taxon>Amphibia</taxon>
        <taxon>Batrachia</taxon>
        <taxon>Caudata</taxon>
        <taxon>Salamandroidea</taxon>
        <taxon>Salamandridae</taxon>
        <taxon>Pleurodelinae</taxon>
        <taxon>Pleurodeles</taxon>
    </lineage>
</organism>
<feature type="compositionally biased region" description="Polar residues" evidence="1">
    <location>
        <begin position="1"/>
        <end position="13"/>
    </location>
</feature>
<sequence length="127" mass="14119">MSECSEGTSQNLRSLVECANPEVEGCARMPGERSRGEETGRRRSSEEEGDAGPGIERTDERRTEKTIMIAMERTRELDSSTGAADKNKDASNTRHVPGGTWLLQVREYLPNLFFHFAGRKGEEGEEA</sequence>
<name>A0AAV7LFG7_PLEWA</name>
<comment type="caution">
    <text evidence="2">The sequence shown here is derived from an EMBL/GenBank/DDBJ whole genome shotgun (WGS) entry which is preliminary data.</text>
</comment>
<gene>
    <name evidence="2" type="ORF">NDU88_002225</name>
</gene>